<evidence type="ECO:0000313" key="9">
    <source>
        <dbReference type="Proteomes" id="UP000001449"/>
    </source>
</evidence>
<dbReference type="HOGENOM" id="CLU_250216_0_0_1"/>
<dbReference type="eggNOG" id="KOG4491">
    <property type="taxonomic scope" value="Eukaryota"/>
</dbReference>
<feature type="compositionally biased region" description="Low complexity" evidence="6">
    <location>
        <begin position="1234"/>
        <end position="1258"/>
    </location>
</feature>
<keyword evidence="9" id="KW-1185">Reference proteome</keyword>
<dbReference type="Proteomes" id="UP000001449">
    <property type="component" value="Chromosome 5"/>
</dbReference>
<dbReference type="RefSeq" id="XP_002290138.1">
    <property type="nucleotide sequence ID" value="XM_002290102.1"/>
</dbReference>
<name>B8C263_THAPS</name>
<keyword evidence="3 7" id="KW-0812">Transmembrane</keyword>
<feature type="transmembrane region" description="Helical" evidence="7">
    <location>
        <begin position="37"/>
        <end position="61"/>
    </location>
</feature>
<comment type="subcellular location">
    <subcellularLocation>
        <location evidence="1">Membrane</location>
        <topology evidence="1">Multi-pass membrane protein</topology>
    </subcellularLocation>
</comment>
<dbReference type="PaxDb" id="35128-Thaps22625"/>
<feature type="region of interest" description="Disordered" evidence="6">
    <location>
        <begin position="1234"/>
        <end position="1272"/>
    </location>
</feature>
<keyword evidence="5 7" id="KW-0472">Membrane</keyword>
<comment type="similarity">
    <text evidence="2">Belongs to the TMEM19 family.</text>
</comment>
<reference evidence="8 9" key="1">
    <citation type="journal article" date="2004" name="Science">
        <title>The genome of the diatom Thalassiosira pseudonana: ecology, evolution, and metabolism.</title>
        <authorList>
            <person name="Armbrust E.V."/>
            <person name="Berges J.A."/>
            <person name="Bowler C."/>
            <person name="Green B.R."/>
            <person name="Martinez D."/>
            <person name="Putnam N.H."/>
            <person name="Zhou S."/>
            <person name="Allen A.E."/>
            <person name="Apt K.E."/>
            <person name="Bechner M."/>
            <person name="Brzezinski M.A."/>
            <person name="Chaal B.K."/>
            <person name="Chiovitti A."/>
            <person name="Davis A.K."/>
            <person name="Demarest M.S."/>
            <person name="Detter J.C."/>
            <person name="Glavina T."/>
            <person name="Goodstein D."/>
            <person name="Hadi M.Z."/>
            <person name="Hellsten U."/>
            <person name="Hildebrand M."/>
            <person name="Jenkins B.D."/>
            <person name="Jurka J."/>
            <person name="Kapitonov V.V."/>
            <person name="Kroger N."/>
            <person name="Lau W.W."/>
            <person name="Lane T.W."/>
            <person name="Larimer F.W."/>
            <person name="Lippmeier J.C."/>
            <person name="Lucas S."/>
            <person name="Medina M."/>
            <person name="Montsant A."/>
            <person name="Obornik M."/>
            <person name="Parker M.S."/>
            <person name="Palenik B."/>
            <person name="Pazour G.J."/>
            <person name="Richardson P.M."/>
            <person name="Rynearson T.A."/>
            <person name="Saito M.A."/>
            <person name="Schwartz D.C."/>
            <person name="Thamatrakoln K."/>
            <person name="Valentin K."/>
            <person name="Vardi A."/>
            <person name="Wilkerson F.P."/>
            <person name="Rokhsar D.S."/>
        </authorList>
    </citation>
    <scope>NUCLEOTIDE SEQUENCE [LARGE SCALE GENOMIC DNA]</scope>
    <source>
        <strain evidence="8 9">CCMP1335</strain>
    </source>
</reference>
<dbReference type="InParanoid" id="B8C263"/>
<evidence type="ECO:0000256" key="5">
    <source>
        <dbReference type="ARBA" id="ARBA00023136"/>
    </source>
</evidence>
<dbReference type="KEGG" id="tps:THAPSDRAFT_22625"/>
<evidence type="ECO:0000256" key="4">
    <source>
        <dbReference type="ARBA" id="ARBA00022989"/>
    </source>
</evidence>
<keyword evidence="4 7" id="KW-1133">Transmembrane helix</keyword>
<protein>
    <submittedName>
        <fullName evidence="8">Uncharacterized protein</fullName>
    </submittedName>
</protein>
<evidence type="ECO:0000256" key="6">
    <source>
        <dbReference type="SAM" id="MobiDB-lite"/>
    </source>
</evidence>
<dbReference type="PANTHER" id="PTHR13353">
    <property type="entry name" value="TRANSMEMBRANE PROTEIN 19"/>
    <property type="match status" value="1"/>
</dbReference>
<evidence type="ECO:0000256" key="7">
    <source>
        <dbReference type="SAM" id="Phobius"/>
    </source>
</evidence>
<sequence>MPSVVDVIPLMKAAAVAGMMAVRGMKRKSLTPGGAAAAFIVGFSSLACGSRGFLLLLFYLVGTKATKYKSQLKSNLDQTAADTSCRGSAQVFACSIIGIVFQLIHVVYCGEEKSIDFKRHPFASALTCALIAHHSTNLADTLASELGILSNSKPFLIISGKTVPPGTNGGVTALGTAFSALGGCIIGIGALFLDYNNGLNAAPIPYILFGTTCGVIGSIVDSVLVSCIITRDYDNVQNVKRKGASSHSLLSSSFGLTQGATVQVTYYDKEKKFIYSRSRECLPPDAIHISGSDVLSNAQMNRWLTQAIFLGVISSKASANNAAPWLSPKQLPLSSSGGEDSEDFNPSNVVFEYMRQCAEASLDRDTCLVSKTLDFLFNMDDDGGDTSNPSRLRFLQSDDHDDGDCGPPPITEEALMFIMAGARDQCSSLSLEFTDEEFDGTLAEFMEVFESESCWQSLCEENNPLFFQIMLDEAGKCAQVDLDADQCIIDHLFDAKMGSSEEEEEGDDDGANIRRALEHSSCHQPSMEEWTAYISYMLSGAEESCLESGVSLEPNVLDKATSDFVQIFSSPHCMGNEDFNADDDCQQYDDDDDAMIGAPPNNEKGGLNYAHVGIHYIERCTGLELDFDDCMMSTSLDMLMGSSTPQVPLRRNLNECGAPPIDEPTLQYMVESARYQCSAQSNLQYMDEEFDNTVATLMDFFGAEDCFTSLCEEYSRDSPSELFVAALLTEVAHCAGAELGLVNNCLMDQVFALVFSGDDSNEGNDDATSNAFGVRARRSLEHALGVEDAGSESTCDQPNEEDAGFVAGLLLMGAAEQCFESGVELDEADVETAYLELLKLFMAPSKCWGIGDDCDEQTKNEPQQPEHGPVHESFLEFVDNGAVSMLAQCADAEQYSCVFHTSIEVMHAMRHLGAAHDGIVSPNSIMQQEVAGYCKPPSIYEFDEEEIAQIASRAMQQCTDLGAPVDEEQYHHAIDSLIGLLDKPHCWEEICLSESKEKMIGGWMQMCAYTDMKFLTNSSYVSSTPQMPLEYDKLMCMTSYIVDKRTGGGLDSVACSLNQLGTGVCGIEAELGKEAYIVCSGGLVPQHPTPTPPIDLSMSFSFEEYDWNEFASEQDFGKYEMSFSYSFDDLFGDLSMSYGNGNGINGGGDPSGYHAEINAYVIEVCSLLESLQSGPANECLKPVCDIGIDGAFIHYAAHGPTVEINESDDILGTELPTVSPTLLATSKLAPSAAPSLSPSAVPSSSPSASLAPLYNPTKLTKKPTSKPTNKPTAQAEFGSVEVLFEVAITLDGINMSDLDVTSLDSMVDLLEKVLANMLPEGARVRLLKVGGFAVTRRLLRFLEENAIQGVDVEFEVIMTKQCDSAKCDNSEDLSTALYDEVTNGLKAKIDNGSLTTAIQEEAEAEGVSELTSVTVKVDSLKTSAPKVTVKEVEGTDDDLVGEPNDDDSSSATCGLTFSIVAVVATAMAMSV</sequence>
<accession>B8C263</accession>
<evidence type="ECO:0000256" key="3">
    <source>
        <dbReference type="ARBA" id="ARBA00022692"/>
    </source>
</evidence>
<feature type="transmembrane region" description="Helical" evidence="7">
    <location>
        <begin position="204"/>
        <end position="229"/>
    </location>
</feature>
<feature type="transmembrane region" description="Helical" evidence="7">
    <location>
        <begin position="171"/>
        <end position="192"/>
    </location>
</feature>
<dbReference type="GeneID" id="7451769"/>
<feature type="transmembrane region" description="Helical" evidence="7">
    <location>
        <begin position="89"/>
        <end position="110"/>
    </location>
</feature>
<feature type="transmembrane region" description="Helical" evidence="7">
    <location>
        <begin position="6"/>
        <end position="25"/>
    </location>
</feature>
<evidence type="ECO:0000256" key="2">
    <source>
        <dbReference type="ARBA" id="ARBA00009012"/>
    </source>
</evidence>
<proteinExistence type="inferred from homology"/>
<dbReference type="Pfam" id="PF01940">
    <property type="entry name" value="DUF92"/>
    <property type="match status" value="1"/>
</dbReference>
<evidence type="ECO:0000313" key="8">
    <source>
        <dbReference type="EMBL" id="EED91890.1"/>
    </source>
</evidence>
<evidence type="ECO:0000256" key="1">
    <source>
        <dbReference type="ARBA" id="ARBA00004141"/>
    </source>
</evidence>
<dbReference type="GO" id="GO:0016020">
    <property type="term" value="C:membrane"/>
    <property type="evidence" value="ECO:0000318"/>
    <property type="project" value="GO_Central"/>
</dbReference>
<reference evidence="8 9" key="2">
    <citation type="journal article" date="2008" name="Nature">
        <title>The Phaeodactylum genome reveals the evolutionary history of diatom genomes.</title>
        <authorList>
            <person name="Bowler C."/>
            <person name="Allen A.E."/>
            <person name="Badger J.H."/>
            <person name="Grimwood J."/>
            <person name="Jabbari K."/>
            <person name="Kuo A."/>
            <person name="Maheswari U."/>
            <person name="Martens C."/>
            <person name="Maumus F."/>
            <person name="Otillar R.P."/>
            <person name="Rayko E."/>
            <person name="Salamov A."/>
            <person name="Vandepoele K."/>
            <person name="Beszteri B."/>
            <person name="Gruber A."/>
            <person name="Heijde M."/>
            <person name="Katinka M."/>
            <person name="Mock T."/>
            <person name="Valentin K."/>
            <person name="Verret F."/>
            <person name="Berges J.A."/>
            <person name="Brownlee C."/>
            <person name="Cadoret J.P."/>
            <person name="Chiovitti A."/>
            <person name="Choi C.J."/>
            <person name="Coesel S."/>
            <person name="De Martino A."/>
            <person name="Detter J.C."/>
            <person name="Durkin C."/>
            <person name="Falciatore A."/>
            <person name="Fournet J."/>
            <person name="Haruta M."/>
            <person name="Huysman M.J."/>
            <person name="Jenkins B.D."/>
            <person name="Jiroutova K."/>
            <person name="Jorgensen R.E."/>
            <person name="Joubert Y."/>
            <person name="Kaplan A."/>
            <person name="Kroger N."/>
            <person name="Kroth P.G."/>
            <person name="La Roche J."/>
            <person name="Lindquist E."/>
            <person name="Lommer M."/>
            <person name="Martin-Jezequel V."/>
            <person name="Lopez P.J."/>
            <person name="Lucas S."/>
            <person name="Mangogna M."/>
            <person name="McGinnis K."/>
            <person name="Medlin L.K."/>
            <person name="Montsant A."/>
            <person name="Oudot-Le Secq M.P."/>
            <person name="Napoli C."/>
            <person name="Obornik M."/>
            <person name="Parker M.S."/>
            <person name="Petit J.L."/>
            <person name="Porcel B.M."/>
            <person name="Poulsen N."/>
            <person name="Robison M."/>
            <person name="Rychlewski L."/>
            <person name="Rynearson T.A."/>
            <person name="Schmutz J."/>
            <person name="Shapiro H."/>
            <person name="Siaut M."/>
            <person name="Stanley M."/>
            <person name="Sussman M.R."/>
            <person name="Taylor A.R."/>
            <person name="Vardi A."/>
            <person name="von Dassow P."/>
            <person name="Vyverman W."/>
            <person name="Willis A."/>
            <person name="Wyrwicz L.S."/>
            <person name="Rokhsar D.S."/>
            <person name="Weissenbach J."/>
            <person name="Armbrust E.V."/>
            <person name="Green B.R."/>
            <person name="Van de Peer Y."/>
            <person name="Grigoriev I.V."/>
        </authorList>
    </citation>
    <scope>NUCLEOTIDE SEQUENCE [LARGE SCALE GENOMIC DNA]</scope>
    <source>
        <strain evidence="8 9">CCMP1335</strain>
    </source>
</reference>
<dbReference type="InterPro" id="IPR002794">
    <property type="entry name" value="DUF92_TMEM19"/>
</dbReference>
<dbReference type="PANTHER" id="PTHR13353:SF5">
    <property type="entry name" value="TRANSMEMBRANE PROTEIN 19"/>
    <property type="match status" value="1"/>
</dbReference>
<gene>
    <name evidence="8" type="ORF">THAPSDRAFT_22625</name>
</gene>
<dbReference type="EMBL" id="CM000642">
    <property type="protein sequence ID" value="EED91890.1"/>
    <property type="molecule type" value="Genomic_DNA"/>
</dbReference>
<organism evidence="8 9">
    <name type="scientific">Thalassiosira pseudonana</name>
    <name type="common">Marine diatom</name>
    <name type="synonym">Cyclotella nana</name>
    <dbReference type="NCBI Taxonomy" id="35128"/>
    <lineage>
        <taxon>Eukaryota</taxon>
        <taxon>Sar</taxon>
        <taxon>Stramenopiles</taxon>
        <taxon>Ochrophyta</taxon>
        <taxon>Bacillariophyta</taxon>
        <taxon>Coscinodiscophyceae</taxon>
        <taxon>Thalassiosirophycidae</taxon>
        <taxon>Thalassiosirales</taxon>
        <taxon>Thalassiosiraceae</taxon>
        <taxon>Thalassiosira</taxon>
    </lineage>
</organism>